<dbReference type="Pfam" id="PF07879">
    <property type="entry name" value="PHB_acc_N"/>
    <property type="match status" value="1"/>
</dbReference>
<accession>A0A160T6W8</accession>
<gene>
    <name evidence="2" type="ORF">CFX0092_A3160</name>
</gene>
<evidence type="ECO:0000259" key="1">
    <source>
        <dbReference type="Pfam" id="PF07879"/>
    </source>
</evidence>
<evidence type="ECO:0000313" key="3">
    <source>
        <dbReference type="Proteomes" id="UP000215027"/>
    </source>
</evidence>
<sequence>MPVIKRYPNRKLYDTDAKRYITLNEIAALIRAGAEVVVMDHATDEDLTAVVLTQIIFEQEKQQKGFLPKSVLTNLVRAGGDTLGTLRRGLTLPLDLWRHVDEEIDRRVQHLISKGELAKEEGLRLREKLLSPMFAAPDTTAPNQAELERILTDHGVPTREELERLHAQLESLSAKLEGVIDQRASAS</sequence>
<reference evidence="2" key="1">
    <citation type="submission" date="2016-01" db="EMBL/GenBank/DDBJ databases">
        <authorList>
            <person name="Mcilroy J.S."/>
            <person name="Karst M S."/>
            <person name="Albertsen M."/>
        </authorList>
    </citation>
    <scope>NUCLEOTIDE SEQUENCE</scope>
    <source>
        <strain evidence="2">Cfx-K</strain>
    </source>
</reference>
<dbReference type="AlphaFoldDB" id="A0A160T6W8"/>
<keyword evidence="3" id="KW-1185">Reference proteome</keyword>
<proteinExistence type="predicted"/>
<evidence type="ECO:0000313" key="2">
    <source>
        <dbReference type="EMBL" id="CUS05038.2"/>
    </source>
</evidence>
<dbReference type="EMBL" id="LN890655">
    <property type="protein sequence ID" value="CUS05038.2"/>
    <property type="molecule type" value="Genomic_DNA"/>
</dbReference>
<feature type="domain" description="PHA accumulation regulator DNA-binding N-terminal" evidence="1">
    <location>
        <begin position="3"/>
        <end position="62"/>
    </location>
</feature>
<dbReference type="Proteomes" id="UP000215027">
    <property type="component" value="Chromosome I"/>
</dbReference>
<organism evidence="2 3">
    <name type="scientific">Candidatus Promineifilum breve</name>
    <dbReference type="NCBI Taxonomy" id="1806508"/>
    <lineage>
        <taxon>Bacteria</taxon>
        <taxon>Bacillati</taxon>
        <taxon>Chloroflexota</taxon>
        <taxon>Ardenticatenia</taxon>
        <taxon>Candidatus Promineifilales</taxon>
        <taxon>Candidatus Promineifilaceae</taxon>
        <taxon>Candidatus Promineifilum</taxon>
    </lineage>
</organism>
<dbReference type="KEGG" id="pbf:CFX0092_A3160"/>
<dbReference type="InterPro" id="IPR012909">
    <property type="entry name" value="PHA_DNA-bd_N"/>
</dbReference>
<dbReference type="OrthoDB" id="9795345at2"/>
<protein>
    <recommendedName>
        <fullName evidence="1">PHA accumulation regulator DNA-binding N-terminal domain-containing protein</fullName>
    </recommendedName>
</protein>
<dbReference type="RefSeq" id="WP_095044300.1">
    <property type="nucleotide sequence ID" value="NZ_LN890655.1"/>
</dbReference>
<name>A0A160T6W8_9CHLR</name>